<evidence type="ECO:0000256" key="1">
    <source>
        <dbReference type="SAM" id="MobiDB-lite"/>
    </source>
</evidence>
<protein>
    <submittedName>
        <fullName evidence="2">Uncharacterized protein</fullName>
    </submittedName>
</protein>
<dbReference type="RefSeq" id="WP_289162430.1">
    <property type="nucleotide sequence ID" value="NZ_JASZZN010000003.1"/>
</dbReference>
<evidence type="ECO:0000313" key="2">
    <source>
        <dbReference type="EMBL" id="MDM4014780.1"/>
    </source>
</evidence>
<feature type="region of interest" description="Disordered" evidence="1">
    <location>
        <begin position="121"/>
        <end position="170"/>
    </location>
</feature>
<dbReference type="EMBL" id="JASZZN010000003">
    <property type="protein sequence ID" value="MDM4014780.1"/>
    <property type="molecule type" value="Genomic_DNA"/>
</dbReference>
<reference evidence="2 3" key="1">
    <citation type="submission" date="2023-06" db="EMBL/GenBank/DDBJ databases">
        <title>Roseiconus lacunae JC819 isolated from Gulf of Mannar region, Tamil Nadu.</title>
        <authorList>
            <person name="Pk S."/>
            <person name="Ch S."/>
            <person name="Ch V.R."/>
        </authorList>
    </citation>
    <scope>NUCLEOTIDE SEQUENCE [LARGE SCALE GENOMIC DNA]</scope>
    <source>
        <strain evidence="2 3">JC819</strain>
    </source>
</reference>
<keyword evidence="3" id="KW-1185">Reference proteome</keyword>
<accession>A0ABT7PE66</accession>
<feature type="compositionally biased region" description="Low complexity" evidence="1">
    <location>
        <begin position="152"/>
        <end position="167"/>
    </location>
</feature>
<gene>
    <name evidence="2" type="ORF">QTN89_05015</name>
</gene>
<sequence length="292" mass="31902">MTVPGPLPANPITGHPAQARPSDPAVHGYPSQWDSPPQRIENHQFAPIERLQTPAMPPPPLLETPSMPPEKPLEAIPTPQADTPRPDAAAELVPRRLGPSAKDPIELIPGEQLDDATTDLIEPSTTAEEPLLSPSDIEAEPLPPGKDLSRQPLIPGEAAEALPAPAGSVDRIDEATESLLDEDLLLDDKAWFEGNLEDGEEDLLVPSGRDGEELIDPLQQSVTLPKPVIMPSIQVNPYFEAAQRSQLRQQTQLARQPRKADTTSSVQRSQRPTRIARRPTERDAWNPIRQPD</sequence>
<proteinExistence type="predicted"/>
<evidence type="ECO:0000313" key="3">
    <source>
        <dbReference type="Proteomes" id="UP001239462"/>
    </source>
</evidence>
<comment type="caution">
    <text evidence="2">The sequence shown here is derived from an EMBL/GenBank/DDBJ whole genome shotgun (WGS) entry which is preliminary data.</text>
</comment>
<feature type="compositionally biased region" description="Polar residues" evidence="1">
    <location>
        <begin position="262"/>
        <end position="272"/>
    </location>
</feature>
<dbReference type="Proteomes" id="UP001239462">
    <property type="component" value="Unassembled WGS sequence"/>
</dbReference>
<feature type="compositionally biased region" description="Pro residues" evidence="1">
    <location>
        <begin position="55"/>
        <end position="70"/>
    </location>
</feature>
<feature type="region of interest" description="Disordered" evidence="1">
    <location>
        <begin position="246"/>
        <end position="292"/>
    </location>
</feature>
<name>A0ABT7PE66_9BACT</name>
<organism evidence="2 3">
    <name type="scientific">Roseiconus lacunae</name>
    <dbReference type="NCBI Taxonomy" id="2605694"/>
    <lineage>
        <taxon>Bacteria</taxon>
        <taxon>Pseudomonadati</taxon>
        <taxon>Planctomycetota</taxon>
        <taxon>Planctomycetia</taxon>
        <taxon>Pirellulales</taxon>
        <taxon>Pirellulaceae</taxon>
        <taxon>Roseiconus</taxon>
    </lineage>
</organism>
<feature type="region of interest" description="Disordered" evidence="1">
    <location>
        <begin position="1"/>
        <end position="88"/>
    </location>
</feature>